<dbReference type="PROSITE" id="PS51186">
    <property type="entry name" value="GNAT"/>
    <property type="match status" value="1"/>
</dbReference>
<accession>A0A7T8B8Q7</accession>
<feature type="domain" description="N-acetyltransferase" evidence="1">
    <location>
        <begin position="6"/>
        <end position="139"/>
    </location>
</feature>
<evidence type="ECO:0000313" key="3">
    <source>
        <dbReference type="Proteomes" id="UP000595917"/>
    </source>
</evidence>
<dbReference type="KEGG" id="bhc:JFL75_11835"/>
<dbReference type="RefSeq" id="WP_215624943.1">
    <property type="nucleotide sequence ID" value="NZ_CP067089.2"/>
</dbReference>
<evidence type="ECO:0000313" key="2">
    <source>
        <dbReference type="EMBL" id="QQO07637.1"/>
    </source>
</evidence>
<organism evidence="2 3">
    <name type="scientific">Breznakiella homolactica</name>
    <dbReference type="NCBI Taxonomy" id="2798577"/>
    <lineage>
        <taxon>Bacteria</taxon>
        <taxon>Pseudomonadati</taxon>
        <taxon>Spirochaetota</taxon>
        <taxon>Spirochaetia</taxon>
        <taxon>Spirochaetales</taxon>
        <taxon>Breznakiellaceae</taxon>
        <taxon>Breznakiella</taxon>
    </lineage>
</organism>
<name>A0A7T8B8Q7_9SPIR</name>
<dbReference type="Proteomes" id="UP000595917">
    <property type="component" value="Chromosome"/>
</dbReference>
<dbReference type="AlphaFoldDB" id="A0A7T8B8Q7"/>
<dbReference type="SUPFAM" id="SSF55729">
    <property type="entry name" value="Acyl-CoA N-acyltransferases (Nat)"/>
    <property type="match status" value="1"/>
</dbReference>
<protein>
    <submittedName>
        <fullName evidence="2">GNAT family N-acetyltransferase</fullName>
    </submittedName>
</protein>
<sequence length="139" mass="16478">MNDTAITIRYADTGDYTWLSEHDGYITGEVLKSKIENKEVYIVEKDNTIIGWLRYNLFWDMVPFMNMLNLLDGFKGKGAGTRLVRHWEEEMKRKGYTNVLTSTQSDEEAQHFYRKLGYTEIGGFKYFKDPYEIIFQKIF</sequence>
<reference evidence="2" key="1">
    <citation type="submission" date="2021-01" db="EMBL/GenBank/DDBJ databases">
        <title>Description of Breznakiella homolactica.</title>
        <authorList>
            <person name="Song Y."/>
            <person name="Brune A."/>
        </authorList>
    </citation>
    <scope>NUCLEOTIDE SEQUENCE</scope>
    <source>
        <strain evidence="2">RmG30</strain>
    </source>
</reference>
<dbReference type="GO" id="GO:0016747">
    <property type="term" value="F:acyltransferase activity, transferring groups other than amino-acyl groups"/>
    <property type="evidence" value="ECO:0007669"/>
    <property type="project" value="InterPro"/>
</dbReference>
<keyword evidence="3" id="KW-1185">Reference proteome</keyword>
<dbReference type="Gene3D" id="3.40.630.30">
    <property type="match status" value="1"/>
</dbReference>
<dbReference type="InterPro" id="IPR016181">
    <property type="entry name" value="Acyl_CoA_acyltransferase"/>
</dbReference>
<dbReference type="InterPro" id="IPR000182">
    <property type="entry name" value="GNAT_dom"/>
</dbReference>
<dbReference type="Pfam" id="PF00583">
    <property type="entry name" value="Acetyltransf_1"/>
    <property type="match status" value="1"/>
</dbReference>
<proteinExistence type="predicted"/>
<gene>
    <name evidence="2" type="ORF">JFL75_11835</name>
</gene>
<dbReference type="CDD" id="cd04301">
    <property type="entry name" value="NAT_SF"/>
    <property type="match status" value="1"/>
</dbReference>
<dbReference type="EMBL" id="CP067089">
    <property type="protein sequence ID" value="QQO07637.1"/>
    <property type="molecule type" value="Genomic_DNA"/>
</dbReference>
<evidence type="ECO:0000259" key="1">
    <source>
        <dbReference type="PROSITE" id="PS51186"/>
    </source>
</evidence>